<keyword evidence="1" id="KW-0732">Signal</keyword>
<dbReference type="Proteomes" id="UP000813444">
    <property type="component" value="Unassembled WGS sequence"/>
</dbReference>
<dbReference type="AlphaFoldDB" id="A0A8K0SRU4"/>
<evidence type="ECO:0000313" key="3">
    <source>
        <dbReference type="Proteomes" id="UP000813444"/>
    </source>
</evidence>
<organism evidence="2 3">
    <name type="scientific">Stachybotrys elegans</name>
    <dbReference type="NCBI Taxonomy" id="80388"/>
    <lineage>
        <taxon>Eukaryota</taxon>
        <taxon>Fungi</taxon>
        <taxon>Dikarya</taxon>
        <taxon>Ascomycota</taxon>
        <taxon>Pezizomycotina</taxon>
        <taxon>Sordariomycetes</taxon>
        <taxon>Hypocreomycetidae</taxon>
        <taxon>Hypocreales</taxon>
        <taxon>Stachybotryaceae</taxon>
        <taxon>Stachybotrys</taxon>
    </lineage>
</organism>
<evidence type="ECO:0008006" key="4">
    <source>
        <dbReference type="Google" id="ProtNLM"/>
    </source>
</evidence>
<reference evidence="2" key="1">
    <citation type="journal article" date="2021" name="Nat. Commun.">
        <title>Genetic determinants of endophytism in the Arabidopsis root mycobiome.</title>
        <authorList>
            <person name="Mesny F."/>
            <person name="Miyauchi S."/>
            <person name="Thiergart T."/>
            <person name="Pickel B."/>
            <person name="Atanasova L."/>
            <person name="Karlsson M."/>
            <person name="Huettel B."/>
            <person name="Barry K.W."/>
            <person name="Haridas S."/>
            <person name="Chen C."/>
            <person name="Bauer D."/>
            <person name="Andreopoulos W."/>
            <person name="Pangilinan J."/>
            <person name="LaButti K."/>
            <person name="Riley R."/>
            <person name="Lipzen A."/>
            <person name="Clum A."/>
            <person name="Drula E."/>
            <person name="Henrissat B."/>
            <person name="Kohler A."/>
            <person name="Grigoriev I.V."/>
            <person name="Martin F.M."/>
            <person name="Hacquard S."/>
        </authorList>
    </citation>
    <scope>NUCLEOTIDE SEQUENCE</scope>
    <source>
        <strain evidence="2">MPI-CAGE-CH-0235</strain>
    </source>
</reference>
<feature type="signal peptide" evidence="1">
    <location>
        <begin position="1"/>
        <end position="23"/>
    </location>
</feature>
<protein>
    <recommendedName>
        <fullName evidence="4">Secreted protein</fullName>
    </recommendedName>
</protein>
<keyword evidence="3" id="KW-1185">Reference proteome</keyword>
<feature type="chain" id="PRO_5035457239" description="Secreted protein" evidence="1">
    <location>
        <begin position="24"/>
        <end position="129"/>
    </location>
</feature>
<comment type="caution">
    <text evidence="2">The sequence shown here is derived from an EMBL/GenBank/DDBJ whole genome shotgun (WGS) entry which is preliminary data.</text>
</comment>
<accession>A0A8K0SRU4</accession>
<gene>
    <name evidence="2" type="ORF">B0I35DRAFT_248910</name>
</gene>
<evidence type="ECO:0000313" key="2">
    <source>
        <dbReference type="EMBL" id="KAH7318647.1"/>
    </source>
</evidence>
<sequence length="129" mass="13962">MAATATVAVAAGVAAALLTNAAADSALWYLTSCVATMHHNNTPGIPSAMRIARRRKGLYVLQFTCLVIPKTVTPISTPSRTRLMSDLAFLFGTCNEVSRPLGTVDTIEVLLSQMLNFFQPMRREACDCR</sequence>
<evidence type="ECO:0000256" key="1">
    <source>
        <dbReference type="SAM" id="SignalP"/>
    </source>
</evidence>
<dbReference type="EMBL" id="JAGPNK010000007">
    <property type="protein sequence ID" value="KAH7318647.1"/>
    <property type="molecule type" value="Genomic_DNA"/>
</dbReference>
<proteinExistence type="predicted"/>
<name>A0A8K0SRU4_9HYPO</name>